<protein>
    <submittedName>
        <fullName evidence="1">NADH-quinone oxidoreductase subunit M</fullName>
        <ecNumber evidence="1">1.6.5.-</ecNumber>
    </submittedName>
</protein>
<dbReference type="EC" id="1.6.5.-" evidence="1"/>
<sequence>MLTVLAFAPLAVALLLLALPRRTSDRTVRAIWTATTVALLAFVVVLWAGYDADGGMQYETRVRWIPGAGVGYHVGVDGLSLPMLGLTCVLFAACAVRSWRDTRRIREFAALFVFLETTCLGLFVSLDLILFFVFFDLSIVGMYFVIAGWGHRDRARAALMFFLYTFLGSLVLLLGFIGLFLAASPHTFDMTDLAAADPLAGRAGYAGVVLLAIGIGLAVKTPTVPFHTWLPLAHTEAPAAGSAVLAGVLLKMGTYGFLRIAMPMLPDAWRRHATVIVVIGVVSILYGALVALAQTDFKRMIAYTSVNHMGYIVLAVGAAAATADTSRQAQALAVTGAVTQMVSHGLLTGALFLLAGSLYERGRTYDMDAYSGIAARAPVLTGMTAVAAFASLGLPGFSGFIAEFQIFTGSLGPRPLATALSVLGILLTAALFLRALQKMFLGPLRLPDAPGAPRPFGDLRAHENTAVVPLLALAVVVGITPGFLLDVIEPASHTVLETADAMTEMNENPVAILPEIFLAAGAVLGLLLGAWLPRSRQWIVGAGAGAACTAGIVAAVVAASGSPTAVFGDSFAVDPLTGACRVIILGGGLIVLALSLRPLHADRREAEFYVLLQLALLGAVMLAAAQDLLLLAAAYLLASIPTYTLAGFRKDGPGTEAALKYYVVGALLGVLLLTGVTLVYATGRATSYPLLATALVDAPEALLATGVLGVLAGLLFKAGAVPAHFWVPDAVQGSSPPVAALLATLPKIGALAAVFRLGAVPLAGSPLPWAALIAVLAAASMTLGNLAAFFQSDVKRLLAYSTISQVGYLLMPVAVATASGRAQPALLYYLAAYTVTNLGAFAVVCALPGRTTVDDYRGLARERPLLAVSLIVCLLGLVGTPPTAVFLGKLEVFSAVIDGGYAWLAVLAAINTVASVFYYLRWIVPALSRGDRRTPGGGRQAFDEGSRTARTVACTAAAASLVLGVIGGPVLALLDGPLNQ</sequence>
<keyword evidence="1" id="KW-0560">Oxidoreductase</keyword>
<gene>
    <name evidence="1" type="ORF">WKI67_38770</name>
</gene>
<evidence type="ECO:0000313" key="2">
    <source>
        <dbReference type="Proteomes" id="UP001377168"/>
    </source>
</evidence>
<evidence type="ECO:0000313" key="1">
    <source>
        <dbReference type="EMBL" id="MEJ8639302.1"/>
    </source>
</evidence>
<organism evidence="1 2">
    <name type="scientific">Streptomyces achmelvichensis</name>
    <dbReference type="NCBI Taxonomy" id="3134111"/>
    <lineage>
        <taxon>Bacteria</taxon>
        <taxon>Bacillati</taxon>
        <taxon>Actinomycetota</taxon>
        <taxon>Actinomycetes</taxon>
        <taxon>Kitasatosporales</taxon>
        <taxon>Streptomycetaceae</taxon>
        <taxon>Streptomyces</taxon>
    </lineage>
</organism>
<dbReference type="EMBL" id="JBBKAJ010000022">
    <property type="protein sequence ID" value="MEJ8639302.1"/>
    <property type="molecule type" value="Genomic_DNA"/>
</dbReference>
<dbReference type="Proteomes" id="UP001377168">
    <property type="component" value="Unassembled WGS sequence"/>
</dbReference>
<comment type="caution">
    <text evidence="1">The sequence shown here is derived from an EMBL/GenBank/DDBJ whole genome shotgun (WGS) entry which is preliminary data.</text>
</comment>
<keyword evidence="2" id="KW-1185">Reference proteome</keyword>
<proteinExistence type="predicted"/>
<name>A0ACC6Q6Q0_9ACTN</name>
<accession>A0ACC6Q6Q0</accession>
<reference evidence="1" key="1">
    <citation type="submission" date="2024-03" db="EMBL/GenBank/DDBJ databases">
        <title>Novel Streptomyces species of biotechnological and ecological value are a feature of Machair soil.</title>
        <authorList>
            <person name="Prole J.R."/>
            <person name="Goodfellow M."/>
            <person name="Allenby N."/>
            <person name="Ward A.C."/>
        </authorList>
    </citation>
    <scope>NUCLEOTIDE SEQUENCE</scope>
    <source>
        <strain evidence="1">MS2.AVA.5</strain>
    </source>
</reference>